<dbReference type="STRING" id="36166.T1H418"/>
<dbReference type="HOGENOM" id="CLU_004416_5_2_1"/>
<dbReference type="OMA" id="ANCILRI"/>
<feature type="region of interest" description="Disordered" evidence="1">
    <location>
        <begin position="127"/>
        <end position="153"/>
    </location>
</feature>
<evidence type="ECO:0000256" key="1">
    <source>
        <dbReference type="SAM" id="MobiDB-lite"/>
    </source>
</evidence>
<dbReference type="EnsemblMetazoa" id="MESCA011017-RA">
    <property type="protein sequence ID" value="MESCA011017-PA"/>
    <property type="gene ID" value="MESCA011017"/>
</dbReference>
<reference evidence="3" key="1">
    <citation type="submission" date="2013-02" db="EMBL/GenBank/DDBJ databases">
        <authorList>
            <person name="Hughes D."/>
        </authorList>
    </citation>
    <scope>NUCLEOTIDE SEQUENCE</scope>
    <source>
        <strain>Durham</strain>
        <strain evidence="3">NC isolate 2 -- Noor lab</strain>
    </source>
</reference>
<feature type="compositionally biased region" description="Basic and acidic residues" evidence="1">
    <location>
        <begin position="127"/>
        <end position="143"/>
    </location>
</feature>
<dbReference type="EMBL" id="CAQQ02091853">
    <property type="status" value="NOT_ANNOTATED_CDS"/>
    <property type="molecule type" value="Genomic_DNA"/>
</dbReference>
<sequence>MVELLKKKGINYPDVLTLNVNIDGLPLYKSSKGVFWPILGKFSEIKCMKPPRLFLNDFIDEMKSLANTSFLNTKIYPGMFIMDAPACAFVKQIVGHNAKKACGRCEVVGEFHGRMCYPQISNKSRTDEEFRNRVDKEHHKTYSNDDSEEAGTKSPLEDIEDVDMIDLAQMTKPTEFHRAIRSLEYLSFYKGTEFRNFLLYHGLVALKANVDDEIYENFKDLHCAITICLTNKHRKYVPAAKLIFEKYFRDFKKIYGKCMVSYNIHQTLHLADYVIKYGPLENYSAFEYESKLGIIGNLICSGNNPLEQGANRIIEHLELDMEELLHNQKK</sequence>
<dbReference type="Proteomes" id="UP000015102">
    <property type="component" value="Unassembled WGS sequence"/>
</dbReference>
<keyword evidence="3" id="KW-1185">Reference proteome</keyword>
<protein>
    <submittedName>
        <fullName evidence="2">Uncharacterized protein</fullName>
    </submittedName>
</protein>
<dbReference type="AlphaFoldDB" id="T1H418"/>
<evidence type="ECO:0000313" key="3">
    <source>
        <dbReference type="Proteomes" id="UP000015102"/>
    </source>
</evidence>
<evidence type="ECO:0000313" key="2">
    <source>
        <dbReference type="EnsemblMetazoa" id="MESCA011017-PA"/>
    </source>
</evidence>
<reference evidence="2" key="2">
    <citation type="submission" date="2015-06" db="UniProtKB">
        <authorList>
            <consortium name="EnsemblMetazoa"/>
        </authorList>
    </citation>
    <scope>IDENTIFICATION</scope>
</reference>
<proteinExistence type="predicted"/>
<dbReference type="PANTHER" id="PTHR33053">
    <property type="entry name" value="PROTEIN, PUTATIVE-RELATED"/>
    <property type="match status" value="1"/>
</dbReference>
<name>T1H418_MEGSC</name>
<dbReference type="PANTHER" id="PTHR33053:SF25">
    <property type="entry name" value="TRANSPOSASE DOMAIN-CONTAINING PROTEIN"/>
    <property type="match status" value="1"/>
</dbReference>
<accession>T1H418</accession>
<organism evidence="2 3">
    <name type="scientific">Megaselia scalaris</name>
    <name type="common">Humpbacked fly</name>
    <name type="synonym">Phora scalaris</name>
    <dbReference type="NCBI Taxonomy" id="36166"/>
    <lineage>
        <taxon>Eukaryota</taxon>
        <taxon>Metazoa</taxon>
        <taxon>Ecdysozoa</taxon>
        <taxon>Arthropoda</taxon>
        <taxon>Hexapoda</taxon>
        <taxon>Insecta</taxon>
        <taxon>Pterygota</taxon>
        <taxon>Neoptera</taxon>
        <taxon>Endopterygota</taxon>
        <taxon>Diptera</taxon>
        <taxon>Brachycera</taxon>
        <taxon>Muscomorpha</taxon>
        <taxon>Platypezoidea</taxon>
        <taxon>Phoridae</taxon>
        <taxon>Megaseliini</taxon>
        <taxon>Megaselia</taxon>
    </lineage>
</organism>